<evidence type="ECO:0000313" key="13">
    <source>
        <dbReference type="EMBL" id="PJR05035.1"/>
    </source>
</evidence>
<feature type="signal peptide" evidence="10">
    <location>
        <begin position="1"/>
        <end position="21"/>
    </location>
</feature>
<evidence type="ECO:0000259" key="12">
    <source>
        <dbReference type="Pfam" id="PF07715"/>
    </source>
</evidence>
<dbReference type="GO" id="GO:0030246">
    <property type="term" value="F:carbohydrate binding"/>
    <property type="evidence" value="ECO:0007669"/>
    <property type="project" value="InterPro"/>
</dbReference>
<dbReference type="EMBL" id="NIPO01000001">
    <property type="protein sequence ID" value="PJR05035.1"/>
    <property type="molecule type" value="Genomic_DNA"/>
</dbReference>
<comment type="similarity">
    <text evidence="8 9">Belongs to the TonB-dependent receptor family.</text>
</comment>
<dbReference type="SUPFAM" id="SSF56935">
    <property type="entry name" value="Porins"/>
    <property type="match status" value="1"/>
</dbReference>
<evidence type="ECO:0000256" key="2">
    <source>
        <dbReference type="ARBA" id="ARBA00022448"/>
    </source>
</evidence>
<comment type="subcellular location">
    <subcellularLocation>
        <location evidence="1 8">Cell outer membrane</location>
        <topology evidence="1 8">Multi-pass membrane protein</topology>
    </subcellularLocation>
</comment>
<dbReference type="CDD" id="cd01347">
    <property type="entry name" value="ligand_gated_channel"/>
    <property type="match status" value="1"/>
</dbReference>
<keyword evidence="13" id="KW-0675">Receptor</keyword>
<proteinExistence type="inferred from homology"/>
<dbReference type="InterPro" id="IPR036942">
    <property type="entry name" value="Beta-barrel_TonB_sf"/>
</dbReference>
<evidence type="ECO:0000256" key="6">
    <source>
        <dbReference type="ARBA" id="ARBA00023136"/>
    </source>
</evidence>
<dbReference type="GO" id="GO:0009279">
    <property type="term" value="C:cell outer membrane"/>
    <property type="evidence" value="ECO:0007669"/>
    <property type="project" value="UniProtKB-SubCell"/>
</dbReference>
<evidence type="ECO:0000256" key="10">
    <source>
        <dbReference type="SAM" id="SignalP"/>
    </source>
</evidence>
<feature type="chain" id="PRO_5015006686" evidence="10">
    <location>
        <begin position="22"/>
        <end position="763"/>
    </location>
</feature>
<evidence type="ECO:0000256" key="8">
    <source>
        <dbReference type="PROSITE-ProRule" id="PRU01360"/>
    </source>
</evidence>
<evidence type="ECO:0000256" key="7">
    <source>
        <dbReference type="ARBA" id="ARBA00023237"/>
    </source>
</evidence>
<dbReference type="Pfam" id="PF00593">
    <property type="entry name" value="TonB_dep_Rec_b-barrel"/>
    <property type="match status" value="1"/>
</dbReference>
<dbReference type="Pfam" id="PF07715">
    <property type="entry name" value="Plug"/>
    <property type="match status" value="1"/>
</dbReference>
<feature type="domain" description="TonB-dependent receptor-like beta-barrel" evidence="11">
    <location>
        <begin position="274"/>
        <end position="696"/>
    </location>
</feature>
<dbReference type="InterPro" id="IPR037066">
    <property type="entry name" value="Plug_dom_sf"/>
</dbReference>
<keyword evidence="4 8" id="KW-0812">Transmembrane</keyword>
<keyword evidence="5 9" id="KW-0798">TonB box</keyword>
<gene>
    <name evidence="13" type="ORF">CDL10_01000</name>
</gene>
<dbReference type="Gene3D" id="2.170.130.10">
    <property type="entry name" value="TonB-dependent receptor, plug domain"/>
    <property type="match status" value="1"/>
</dbReference>
<dbReference type="InterPro" id="IPR039426">
    <property type="entry name" value="TonB-dep_rcpt-like"/>
</dbReference>
<organism evidence="13 14">
    <name type="scientific">Avrilella dinanensis</name>
    <dbReference type="NCBI Taxonomy" id="2008672"/>
    <lineage>
        <taxon>Bacteria</taxon>
        <taxon>Pseudomonadati</taxon>
        <taxon>Bacteroidota</taxon>
        <taxon>Flavobacteriia</taxon>
        <taxon>Flavobacteriales</taxon>
        <taxon>Flavobacteriaceae</taxon>
        <taxon>Avrilella</taxon>
    </lineage>
</organism>
<keyword evidence="3 8" id="KW-1134">Transmembrane beta strand</keyword>
<evidence type="ECO:0000256" key="5">
    <source>
        <dbReference type="ARBA" id="ARBA00023077"/>
    </source>
</evidence>
<dbReference type="RefSeq" id="WP_100678594.1">
    <property type="nucleotide sequence ID" value="NZ_NIPO01000001.1"/>
</dbReference>
<dbReference type="PROSITE" id="PS52016">
    <property type="entry name" value="TONB_DEPENDENT_REC_3"/>
    <property type="match status" value="1"/>
</dbReference>
<evidence type="ECO:0000256" key="9">
    <source>
        <dbReference type="RuleBase" id="RU003357"/>
    </source>
</evidence>
<dbReference type="Gene3D" id="2.40.170.20">
    <property type="entry name" value="TonB-dependent receptor, beta-barrel domain"/>
    <property type="match status" value="1"/>
</dbReference>
<dbReference type="SUPFAM" id="SSF49452">
    <property type="entry name" value="Starch-binding domain-like"/>
    <property type="match status" value="1"/>
</dbReference>
<dbReference type="PANTHER" id="PTHR30069">
    <property type="entry name" value="TONB-DEPENDENT OUTER MEMBRANE RECEPTOR"/>
    <property type="match status" value="1"/>
</dbReference>
<keyword evidence="6 8" id="KW-0472">Membrane</keyword>
<dbReference type="AlphaFoldDB" id="A0A2M9R8D4"/>
<keyword evidence="2 8" id="KW-0813">Transport</keyword>
<evidence type="ECO:0000256" key="3">
    <source>
        <dbReference type="ARBA" id="ARBA00022452"/>
    </source>
</evidence>
<protein>
    <submittedName>
        <fullName evidence="13">TonB-dependent receptor</fullName>
    </submittedName>
</protein>
<dbReference type="Pfam" id="PF13715">
    <property type="entry name" value="CarbopepD_reg_2"/>
    <property type="match status" value="1"/>
</dbReference>
<dbReference type="InterPro" id="IPR000531">
    <property type="entry name" value="Beta-barrel_TonB"/>
</dbReference>
<name>A0A2M9R8D4_9FLAO</name>
<dbReference type="GO" id="GO:0044718">
    <property type="term" value="P:siderophore transmembrane transport"/>
    <property type="evidence" value="ECO:0007669"/>
    <property type="project" value="TreeGrafter"/>
</dbReference>
<dbReference type="OrthoDB" id="9760333at2"/>
<keyword evidence="10" id="KW-0732">Signal</keyword>
<feature type="domain" description="TonB-dependent receptor plug" evidence="12">
    <location>
        <begin position="123"/>
        <end position="228"/>
    </location>
</feature>
<keyword evidence="7 8" id="KW-0998">Cell outer membrane</keyword>
<dbReference type="GO" id="GO:0015344">
    <property type="term" value="F:siderophore uptake transmembrane transporter activity"/>
    <property type="evidence" value="ECO:0007669"/>
    <property type="project" value="TreeGrafter"/>
</dbReference>
<evidence type="ECO:0000256" key="1">
    <source>
        <dbReference type="ARBA" id="ARBA00004571"/>
    </source>
</evidence>
<evidence type="ECO:0000313" key="14">
    <source>
        <dbReference type="Proteomes" id="UP000231960"/>
    </source>
</evidence>
<dbReference type="Proteomes" id="UP000231960">
    <property type="component" value="Unassembled WGS sequence"/>
</dbReference>
<dbReference type="InterPro" id="IPR013784">
    <property type="entry name" value="Carb-bd-like_fold"/>
</dbReference>
<sequence>MRKLLLITTTMMCFCVNQLIAQTTSVGGTVADNGLTIENASVYLENTSFHTQSDSLGYFQLTNVPFGEYLLVIEANYYDVYTEKISLSEGENKTINIDLSRTEDGSELEELVISGTMKPVNRLESPVPVEVYTQEFFKKNPTPTFFDALQNINGVRPQLNCNVCDTGDIHINGLEGAYTMVLIDGMPIVSSLGSVYGLSGIPSSLIERIEVVKGPASSLYGSEAVGGVINIITKNPNNAPLFSADVFTTSWLEHNVDLGLKLNAGKKASVLTGINYFNYQNKVDNNKDNFTDVTLQDRFSVFQKWNFSRKDNRLFSLAGRYLYEDRWGGDMRWNKSHRGGDEIYGESIYTSRAEIIGNYQLPVSEKMFFNFSLINHDQDSRYGYESYIANQKIAFGQLIWDKKIGRHDLLTGAALRYTYYDDNTPATAGIDGSNEAEKTWLPGVFIQDEITLEEKHKLLLGFRYDHNNHHGNIFTPRMAYKWTLNDNSILRLNAGTGFRVVNLFTEDHAALTGARDVIILNDLKPEKSYNANLNYVKKFYFDSGAFLGFDATAFYTHFTNKIAPDYETNSNQIIYDNLDGYAVSKGISLNVDLNLPNGLKFILGGTLMENTLTENGITEQQMLTEKFTGTWAVSYKILPWDLSIDYTGNVYSPMRLPLLGDLDPRPENSPWWSIQNIQLTYDGFDRIEIYGGVKNLLNWTPGKGLPFLIARSHDPFDKDVVFDGDGQAVSTPGNPYALTFDPSYVYAPNQGMRGFLGVRFKLD</sequence>
<evidence type="ECO:0000259" key="11">
    <source>
        <dbReference type="Pfam" id="PF00593"/>
    </source>
</evidence>
<dbReference type="InterPro" id="IPR012910">
    <property type="entry name" value="Plug_dom"/>
</dbReference>
<comment type="caution">
    <text evidence="13">The sequence shown here is derived from an EMBL/GenBank/DDBJ whole genome shotgun (WGS) entry which is preliminary data.</text>
</comment>
<reference evidence="13 14" key="1">
    <citation type="submission" date="2017-06" db="EMBL/GenBank/DDBJ databases">
        <title>Description of Avrilella dinanensis gen. nov. sp. nov.</title>
        <authorList>
            <person name="Leyer C."/>
            <person name="Sassi M."/>
            <person name="Minet J."/>
            <person name="Kayal S."/>
            <person name="Cattoir V."/>
        </authorList>
    </citation>
    <scope>NUCLEOTIDE SEQUENCE [LARGE SCALE GENOMIC DNA]</scope>
    <source>
        <strain evidence="13 14">UR159</strain>
    </source>
</reference>
<evidence type="ECO:0000256" key="4">
    <source>
        <dbReference type="ARBA" id="ARBA00022692"/>
    </source>
</evidence>
<dbReference type="PANTHER" id="PTHR30069:SF57">
    <property type="entry name" value="TONB-DEPENDENT RECEPTOR"/>
    <property type="match status" value="1"/>
</dbReference>
<keyword evidence="14" id="KW-1185">Reference proteome</keyword>
<accession>A0A2M9R8D4</accession>
<dbReference type="Gene3D" id="2.60.40.1120">
    <property type="entry name" value="Carboxypeptidase-like, regulatory domain"/>
    <property type="match status" value="1"/>
</dbReference>